<proteinExistence type="predicted"/>
<evidence type="ECO:0000313" key="1">
    <source>
        <dbReference type="EMBL" id="SFO05622.1"/>
    </source>
</evidence>
<reference evidence="2" key="1">
    <citation type="submission" date="2016-10" db="EMBL/GenBank/DDBJ databases">
        <authorList>
            <person name="Varghese N."/>
            <person name="Submissions S."/>
        </authorList>
    </citation>
    <scope>NUCLEOTIDE SEQUENCE [LARGE SCALE GENOMIC DNA]</scope>
    <source>
        <strain evidence="2">DSM 15282</strain>
    </source>
</reference>
<organism evidence="1 2">
    <name type="scientific">Algoriphagus ornithinivorans</name>
    <dbReference type="NCBI Taxonomy" id="226506"/>
    <lineage>
        <taxon>Bacteria</taxon>
        <taxon>Pseudomonadati</taxon>
        <taxon>Bacteroidota</taxon>
        <taxon>Cytophagia</taxon>
        <taxon>Cytophagales</taxon>
        <taxon>Cyclobacteriaceae</taxon>
        <taxon>Algoriphagus</taxon>
    </lineage>
</organism>
<dbReference type="AlphaFoldDB" id="A0A1I5E2F1"/>
<accession>A0A1I5E2F1</accession>
<protein>
    <submittedName>
        <fullName evidence="1">Uncharacterized protein</fullName>
    </submittedName>
</protein>
<sequence length="128" mass="14648">MWFIKTIRILSQCKLKLSAYCYQMVPIHDLVDYNEAQRFAAWRSGGFLAQKFNRRTALEPTTKLSYEALNPPLRQTAVSSRFSFYVVIIFTFLAHTPLSLKPSSNVTNCPSLIFFNSVVVLMSGKEVM</sequence>
<dbReference type="Proteomes" id="UP000199564">
    <property type="component" value="Unassembled WGS sequence"/>
</dbReference>
<gene>
    <name evidence="1" type="ORF">SAMN04488519_103256</name>
</gene>
<evidence type="ECO:0000313" key="2">
    <source>
        <dbReference type="Proteomes" id="UP000199564"/>
    </source>
</evidence>
<dbReference type="STRING" id="226506.SAMN04488519_103256"/>
<keyword evidence="2" id="KW-1185">Reference proteome</keyword>
<name>A0A1I5E2F1_9BACT</name>
<dbReference type="EMBL" id="FOVW01000003">
    <property type="protein sequence ID" value="SFO05622.1"/>
    <property type="molecule type" value="Genomic_DNA"/>
</dbReference>